<dbReference type="InterPro" id="IPR000223">
    <property type="entry name" value="Pept_S26A_signal_pept_1"/>
</dbReference>
<dbReference type="SUPFAM" id="SSF51306">
    <property type="entry name" value="LexA/Signal peptidase"/>
    <property type="match status" value="1"/>
</dbReference>
<comment type="caution">
    <text evidence="8">The sequence shown here is derived from an EMBL/GenBank/DDBJ whole genome shotgun (WGS) entry which is preliminary data.</text>
</comment>
<dbReference type="PANTHER" id="PTHR43390">
    <property type="entry name" value="SIGNAL PEPTIDASE I"/>
    <property type="match status" value="1"/>
</dbReference>
<gene>
    <name evidence="8" type="ORF">A3B10_01810</name>
</gene>
<dbReference type="PRINTS" id="PR00727">
    <property type="entry name" value="LEADERPTASE"/>
</dbReference>
<dbReference type="EC" id="3.4.21.89" evidence="3 6"/>
<keyword evidence="6" id="KW-1133">Transmembrane helix</keyword>
<dbReference type="STRING" id="1817841.A3B10_01810"/>
<keyword evidence="4 6" id="KW-0378">Hydrolase</keyword>
<dbReference type="InterPro" id="IPR019533">
    <property type="entry name" value="Peptidase_S26"/>
</dbReference>
<feature type="transmembrane region" description="Helical" evidence="6">
    <location>
        <begin position="20"/>
        <end position="43"/>
    </location>
</feature>
<name>A0A1F5Q2J3_9BACT</name>
<dbReference type="EMBL" id="MFFB01000005">
    <property type="protein sequence ID" value="OGE96401.1"/>
    <property type="molecule type" value="Genomic_DNA"/>
</dbReference>
<evidence type="ECO:0000313" key="9">
    <source>
        <dbReference type="Proteomes" id="UP000177281"/>
    </source>
</evidence>
<keyword evidence="6" id="KW-0645">Protease</keyword>
<dbReference type="GO" id="GO:0016020">
    <property type="term" value="C:membrane"/>
    <property type="evidence" value="ECO:0007669"/>
    <property type="project" value="UniProtKB-SubCell"/>
</dbReference>
<comment type="similarity">
    <text evidence="2 6">Belongs to the peptidase S26 family.</text>
</comment>
<keyword evidence="6" id="KW-0472">Membrane</keyword>
<dbReference type="GO" id="GO:0009003">
    <property type="term" value="F:signal peptidase activity"/>
    <property type="evidence" value="ECO:0007669"/>
    <property type="project" value="UniProtKB-EC"/>
</dbReference>
<dbReference type="InterPro" id="IPR019757">
    <property type="entry name" value="Pept_S26A_signal_pept_1_Lys-AS"/>
</dbReference>
<protein>
    <recommendedName>
        <fullName evidence="3 6">Signal peptidase I</fullName>
        <ecNumber evidence="3 6">3.4.21.89</ecNumber>
    </recommendedName>
</protein>
<dbReference type="Gene3D" id="2.10.109.10">
    <property type="entry name" value="Umud Fragment, subunit A"/>
    <property type="match status" value="1"/>
</dbReference>
<dbReference type="NCBIfam" id="TIGR02227">
    <property type="entry name" value="sigpep_I_bact"/>
    <property type="match status" value="1"/>
</dbReference>
<keyword evidence="6" id="KW-0812">Transmembrane</keyword>
<feature type="active site" evidence="5">
    <location>
        <position position="103"/>
    </location>
</feature>
<sequence length="214" mass="24541">MEINNEPKVNIFGKFAPTAILVWEFLKIVLIALIIIIPIRYFIFQPFIVSGASMEPNFYNAQYLIIDELTYHFKEPQRGEVVVLIHHFQTNERRSDGKEFYIKRVIGLPGEKIQIDNGRVTIINDQHPEGITLDEPYLPNQGITYPHDPKIVGGKKTITLSSDEYFMMGDNRLASSDSRDWGPLKRADMVGRVLLRALPITSFQLYTKSPVYSP</sequence>
<evidence type="ECO:0000256" key="2">
    <source>
        <dbReference type="ARBA" id="ARBA00009370"/>
    </source>
</evidence>
<evidence type="ECO:0000256" key="4">
    <source>
        <dbReference type="ARBA" id="ARBA00022801"/>
    </source>
</evidence>
<dbReference type="PANTHER" id="PTHR43390:SF1">
    <property type="entry name" value="CHLOROPLAST PROCESSING PEPTIDASE"/>
    <property type="match status" value="1"/>
</dbReference>
<dbReference type="Proteomes" id="UP000177281">
    <property type="component" value="Unassembled WGS sequence"/>
</dbReference>
<evidence type="ECO:0000256" key="3">
    <source>
        <dbReference type="ARBA" id="ARBA00013208"/>
    </source>
</evidence>
<feature type="active site" evidence="5">
    <location>
        <position position="53"/>
    </location>
</feature>
<dbReference type="GO" id="GO:0006465">
    <property type="term" value="P:signal peptide processing"/>
    <property type="evidence" value="ECO:0007669"/>
    <property type="project" value="InterPro"/>
</dbReference>
<proteinExistence type="inferred from homology"/>
<dbReference type="PROSITE" id="PS00761">
    <property type="entry name" value="SPASE_I_3"/>
    <property type="match status" value="1"/>
</dbReference>
<evidence type="ECO:0000256" key="5">
    <source>
        <dbReference type="PIRSR" id="PIRSR600223-1"/>
    </source>
</evidence>
<feature type="domain" description="Peptidase S26" evidence="7">
    <location>
        <begin position="23"/>
        <end position="196"/>
    </location>
</feature>
<dbReference type="GO" id="GO:0004252">
    <property type="term" value="F:serine-type endopeptidase activity"/>
    <property type="evidence" value="ECO:0007669"/>
    <property type="project" value="InterPro"/>
</dbReference>
<dbReference type="AlphaFoldDB" id="A0A1F5Q2J3"/>
<comment type="catalytic activity">
    <reaction evidence="1 6">
        <text>Cleavage of hydrophobic, N-terminal signal or leader sequences from secreted and periplasmic proteins.</text>
        <dbReference type="EC" id="3.4.21.89"/>
    </reaction>
</comment>
<dbReference type="InterPro" id="IPR036286">
    <property type="entry name" value="LexA/Signal_pep-like_sf"/>
</dbReference>
<dbReference type="Pfam" id="PF10502">
    <property type="entry name" value="Peptidase_S26"/>
    <property type="match status" value="1"/>
</dbReference>
<dbReference type="InterPro" id="IPR019758">
    <property type="entry name" value="Pept_S26A_signal_pept_1_CS"/>
</dbReference>
<reference evidence="8 9" key="1">
    <citation type="journal article" date="2016" name="Nat. Commun.">
        <title>Thousands of microbial genomes shed light on interconnected biogeochemical processes in an aquifer system.</title>
        <authorList>
            <person name="Anantharaman K."/>
            <person name="Brown C.T."/>
            <person name="Hug L.A."/>
            <person name="Sharon I."/>
            <person name="Castelle C.J."/>
            <person name="Probst A.J."/>
            <person name="Thomas B.C."/>
            <person name="Singh A."/>
            <person name="Wilkins M.J."/>
            <person name="Karaoz U."/>
            <person name="Brodie E.L."/>
            <person name="Williams K.H."/>
            <person name="Hubbard S.S."/>
            <person name="Banfield J.F."/>
        </authorList>
    </citation>
    <scope>NUCLEOTIDE SEQUENCE [LARGE SCALE GENOMIC DNA]</scope>
</reference>
<evidence type="ECO:0000256" key="1">
    <source>
        <dbReference type="ARBA" id="ARBA00000677"/>
    </source>
</evidence>
<accession>A0A1F5Q2J3</accession>
<dbReference type="CDD" id="cd06530">
    <property type="entry name" value="S26_SPase_I"/>
    <property type="match status" value="1"/>
</dbReference>
<evidence type="ECO:0000313" key="8">
    <source>
        <dbReference type="EMBL" id="OGE96401.1"/>
    </source>
</evidence>
<comment type="subcellular location">
    <subcellularLocation>
        <location evidence="6">Membrane</location>
        <topology evidence="6">Single-pass type II membrane protein</topology>
    </subcellularLocation>
</comment>
<dbReference type="PROSITE" id="PS00760">
    <property type="entry name" value="SPASE_I_2"/>
    <property type="match status" value="1"/>
</dbReference>
<organism evidence="8 9">
    <name type="scientific">Candidatus Doudnabacteria bacterium RIFCSPLOWO2_01_FULL_44_21</name>
    <dbReference type="NCBI Taxonomy" id="1817841"/>
    <lineage>
        <taxon>Bacteria</taxon>
        <taxon>Candidatus Doudnaibacteriota</taxon>
    </lineage>
</organism>
<evidence type="ECO:0000256" key="6">
    <source>
        <dbReference type="RuleBase" id="RU362042"/>
    </source>
</evidence>
<evidence type="ECO:0000259" key="7">
    <source>
        <dbReference type="Pfam" id="PF10502"/>
    </source>
</evidence>